<keyword evidence="3" id="KW-0378">Hydrolase</keyword>
<dbReference type="AlphaFoldDB" id="A0AAE3VUD6"/>
<dbReference type="EMBL" id="JAUSUL010000008">
    <property type="protein sequence ID" value="MDQ0317781.1"/>
    <property type="molecule type" value="Genomic_DNA"/>
</dbReference>
<dbReference type="Gene3D" id="3.40.1350.10">
    <property type="match status" value="1"/>
</dbReference>
<evidence type="ECO:0000256" key="3">
    <source>
        <dbReference type="ARBA" id="ARBA00022801"/>
    </source>
</evidence>
<comment type="caution">
    <text evidence="5">The sequence shown here is derived from an EMBL/GenBank/DDBJ whole genome shotgun (WGS) entry which is preliminary data.</text>
</comment>
<dbReference type="InterPro" id="IPR011856">
    <property type="entry name" value="tRNA_endonuc-like_dom_sf"/>
</dbReference>
<evidence type="ECO:0000256" key="2">
    <source>
        <dbReference type="ARBA" id="ARBA00022722"/>
    </source>
</evidence>
<name>A0AAE3VUD6_9HYPH</name>
<sequence>MLESYIERAVCRHAQSTGWIVRKLQWAGRISGPDRFFAKAGRVVLIEFKQTGKRPNKAQAREIHRLKSHGVEVHAVDTIEDGIRILGGKHPARSDADII</sequence>
<dbReference type="InterPro" id="IPR014883">
    <property type="entry name" value="VRR_NUC"/>
</dbReference>
<keyword evidence="2" id="KW-0540">Nuclease</keyword>
<gene>
    <name evidence="5" type="ORF">J2S73_004268</name>
</gene>
<feature type="domain" description="VRR-NUC" evidence="4">
    <location>
        <begin position="1"/>
        <end position="80"/>
    </location>
</feature>
<evidence type="ECO:0000259" key="4">
    <source>
        <dbReference type="SMART" id="SM00990"/>
    </source>
</evidence>
<accession>A0AAE3VUD6</accession>
<dbReference type="GO" id="GO:0016788">
    <property type="term" value="F:hydrolase activity, acting on ester bonds"/>
    <property type="evidence" value="ECO:0007669"/>
    <property type="project" value="InterPro"/>
</dbReference>
<dbReference type="RefSeq" id="WP_306887707.1">
    <property type="nucleotide sequence ID" value="NZ_JAUSUL010000008.1"/>
</dbReference>
<dbReference type="GO" id="GO:0003676">
    <property type="term" value="F:nucleic acid binding"/>
    <property type="evidence" value="ECO:0007669"/>
    <property type="project" value="InterPro"/>
</dbReference>
<dbReference type="GO" id="GO:0004518">
    <property type="term" value="F:nuclease activity"/>
    <property type="evidence" value="ECO:0007669"/>
    <property type="project" value="UniProtKB-KW"/>
</dbReference>
<evidence type="ECO:0000313" key="5">
    <source>
        <dbReference type="EMBL" id="MDQ0317781.1"/>
    </source>
</evidence>
<comment type="cofactor">
    <cofactor evidence="1">
        <name>Mg(2+)</name>
        <dbReference type="ChEBI" id="CHEBI:18420"/>
    </cofactor>
</comment>
<organism evidence="5 6">
    <name type="scientific">Amorphus orientalis</name>
    <dbReference type="NCBI Taxonomy" id="649198"/>
    <lineage>
        <taxon>Bacteria</taxon>
        <taxon>Pseudomonadati</taxon>
        <taxon>Pseudomonadota</taxon>
        <taxon>Alphaproteobacteria</taxon>
        <taxon>Hyphomicrobiales</taxon>
        <taxon>Amorphaceae</taxon>
        <taxon>Amorphus</taxon>
    </lineage>
</organism>
<evidence type="ECO:0000313" key="6">
    <source>
        <dbReference type="Proteomes" id="UP001229244"/>
    </source>
</evidence>
<dbReference type="SMART" id="SM00990">
    <property type="entry name" value="VRR_NUC"/>
    <property type="match status" value="1"/>
</dbReference>
<protein>
    <recommendedName>
        <fullName evidence="4">VRR-NUC domain-containing protein</fullName>
    </recommendedName>
</protein>
<evidence type="ECO:0000256" key="1">
    <source>
        <dbReference type="ARBA" id="ARBA00001946"/>
    </source>
</evidence>
<keyword evidence="6" id="KW-1185">Reference proteome</keyword>
<reference evidence="5" key="1">
    <citation type="submission" date="2023-07" db="EMBL/GenBank/DDBJ databases">
        <title>Genomic Encyclopedia of Type Strains, Phase IV (KMG-IV): sequencing the most valuable type-strain genomes for metagenomic binning, comparative biology and taxonomic classification.</title>
        <authorList>
            <person name="Goeker M."/>
        </authorList>
    </citation>
    <scope>NUCLEOTIDE SEQUENCE</scope>
    <source>
        <strain evidence="5">DSM 21202</strain>
    </source>
</reference>
<proteinExistence type="predicted"/>
<dbReference type="Proteomes" id="UP001229244">
    <property type="component" value="Unassembled WGS sequence"/>
</dbReference>